<dbReference type="PROSITE" id="PS00136">
    <property type="entry name" value="SUBTILASE_ASP"/>
    <property type="match status" value="1"/>
</dbReference>
<dbReference type="InterPro" id="IPR050131">
    <property type="entry name" value="Peptidase_S8_subtilisin-like"/>
</dbReference>
<dbReference type="PROSITE" id="PS51892">
    <property type="entry name" value="SUBTILASE"/>
    <property type="match status" value="1"/>
</dbReference>
<evidence type="ECO:0000259" key="10">
    <source>
        <dbReference type="Pfam" id="PF00082"/>
    </source>
</evidence>
<feature type="compositionally biased region" description="Basic and acidic residues" evidence="8">
    <location>
        <begin position="57"/>
        <end position="67"/>
    </location>
</feature>
<reference evidence="11 12" key="1">
    <citation type="submission" date="2018-12" db="EMBL/GenBank/DDBJ databases">
        <authorList>
            <consortium name="Pathogen Informatics"/>
        </authorList>
    </citation>
    <scope>NUCLEOTIDE SEQUENCE [LARGE SCALE GENOMIC DNA]</scope>
    <source>
        <strain evidence="11 12">NCTC13652</strain>
    </source>
</reference>
<dbReference type="EMBL" id="LR134473">
    <property type="protein sequence ID" value="VEI02369.1"/>
    <property type="molecule type" value="Genomic_DNA"/>
</dbReference>
<feature type="region of interest" description="Disordered" evidence="8">
    <location>
        <begin position="35"/>
        <end position="67"/>
    </location>
</feature>
<comment type="similarity">
    <text evidence="1 6 7">Belongs to the peptidase S8 family.</text>
</comment>
<keyword evidence="3 6" id="KW-0378">Hydrolase</keyword>
<dbReference type="CDD" id="cd07474">
    <property type="entry name" value="Peptidases_S8_subtilisin_Vpr-like"/>
    <property type="match status" value="1"/>
</dbReference>
<protein>
    <submittedName>
        <fullName evidence="11">Subtilisin DY</fullName>
        <ecNumber evidence="11">3.4.21.62</ecNumber>
    </submittedName>
</protein>
<dbReference type="InterPro" id="IPR023828">
    <property type="entry name" value="Peptidase_S8_Ser-AS"/>
</dbReference>
<proteinExistence type="inferred from homology"/>
<feature type="active site" description="Charge relay system" evidence="5 6">
    <location>
        <position position="468"/>
    </location>
</feature>
<dbReference type="GO" id="GO:0004252">
    <property type="term" value="F:serine-type endopeptidase activity"/>
    <property type="evidence" value="ECO:0007669"/>
    <property type="project" value="UniProtKB-UniRule"/>
</dbReference>
<organism evidence="11 12">
    <name type="scientific">Acidipropionibacterium jensenii</name>
    <dbReference type="NCBI Taxonomy" id="1749"/>
    <lineage>
        <taxon>Bacteria</taxon>
        <taxon>Bacillati</taxon>
        <taxon>Actinomycetota</taxon>
        <taxon>Actinomycetes</taxon>
        <taxon>Propionibacteriales</taxon>
        <taxon>Propionibacteriaceae</taxon>
        <taxon>Acidipropionibacterium</taxon>
    </lineage>
</organism>
<evidence type="ECO:0000256" key="8">
    <source>
        <dbReference type="SAM" id="MobiDB-lite"/>
    </source>
</evidence>
<evidence type="ECO:0000313" key="12">
    <source>
        <dbReference type="Proteomes" id="UP000277858"/>
    </source>
</evidence>
<sequence length="924" mass="94045">MFFRMMPRPGTRTTRLCLATLVAATASAVALPSAVAAPGTDSSGTTSSGFHRAPSKGRIDTDATARMSDPDARVSVIVQLSGDPVAVAQAKAGGDLSSTKVNQIQSALSTEQSPVAGFVRSHGGHVVSQMRSAYNGLHVQIASKDIDRLADLPGVEAVHPVPSRTAANSSTSSRSAAASGSSLGIPQLWQRTGLTGRRIRVAVIDTGLDYTHADFAGPGTPAAYDAARARSAATPSASLVGPRAPRVKGGRDFAGDSYDSSGTGSALVPRPDSNPLDCNGHGTHVAGTLAGSGVTTAGRTYTGPYNASARSFLVSPGIAPQVDLYPLKVFGCSGTSDLTTEAIDWAVAHRMNVINISLGSVHGRPGDPDAVAASNAVAAGAVVVSAAGNQGQNPYLTGAPAAGRGVISVAAVNNQASLPGYRSYAPFSSSGPASGDSSLPTGVAAPGIAISSAALGTGRAAVAMSGTSSASPQVAGVAALAVQAHRGWSASQIGAALSSTASSSRVVGYDPVLGGGLVDPARALATSSFAEGDHYRVASGTLTTGTLSFGLVESRSTIQRTRPLVLVNKGSRPITYTVAARASAGSRPATVSLSTRRVTLRPHSSARIMVTLRAPASRVGSSLDNRTGFHQISGDVVLSAGRSTQILRVPYLMVPRAQTNASAVLRTTRPGVRTAHTAAIARGVRPGTTNLTVTNSRGAMAARSAVFTWGLSDRRRDPTITGGSGYDLRAAGVQTRTVGGQKLLVFAINTWDRWSSASANEYDVAVDANGDGVPDRIVFATDSGVIRRGEPDGVTEVFIQDIRTGAVTSSGYLALAPTDSSTIELPVTASALGLRSSSGSFSYTVAGYGVDSGEDTFGSQWARYNPWQRAIGDGAGLTVAVNRSARASLATTAAEISRQKPRGVMVVTPDNPSGSGQAALLSIH</sequence>
<dbReference type="SUPFAM" id="SSF52743">
    <property type="entry name" value="Subtilisin-like"/>
    <property type="match status" value="1"/>
</dbReference>
<keyword evidence="9" id="KW-0732">Signal</keyword>
<keyword evidence="12" id="KW-1185">Reference proteome</keyword>
<dbReference type="GO" id="GO:0006508">
    <property type="term" value="P:proteolysis"/>
    <property type="evidence" value="ECO:0007669"/>
    <property type="project" value="UniProtKB-KW"/>
</dbReference>
<feature type="region of interest" description="Disordered" evidence="8">
    <location>
        <begin position="162"/>
        <end position="181"/>
    </location>
</feature>
<dbReference type="InterPro" id="IPR023827">
    <property type="entry name" value="Peptidase_S8_Asp-AS"/>
</dbReference>
<feature type="compositionally biased region" description="Low complexity" evidence="8">
    <location>
        <begin position="35"/>
        <end position="49"/>
    </location>
</feature>
<evidence type="ECO:0000256" key="9">
    <source>
        <dbReference type="SAM" id="SignalP"/>
    </source>
</evidence>
<evidence type="ECO:0000256" key="6">
    <source>
        <dbReference type="PROSITE-ProRule" id="PRU01240"/>
    </source>
</evidence>
<feature type="region of interest" description="Disordered" evidence="8">
    <location>
        <begin position="234"/>
        <end position="275"/>
    </location>
</feature>
<feature type="active site" description="Charge relay system" evidence="5 6">
    <location>
        <position position="281"/>
    </location>
</feature>
<feature type="domain" description="Peptidase S8/S53" evidence="10">
    <location>
        <begin position="196"/>
        <end position="504"/>
    </location>
</feature>
<evidence type="ECO:0000256" key="7">
    <source>
        <dbReference type="RuleBase" id="RU003355"/>
    </source>
</evidence>
<dbReference type="InterPro" id="IPR000209">
    <property type="entry name" value="Peptidase_S8/S53_dom"/>
</dbReference>
<evidence type="ECO:0000256" key="5">
    <source>
        <dbReference type="PIRSR" id="PIRSR615500-1"/>
    </source>
</evidence>
<keyword evidence="2 6" id="KW-0645">Protease</keyword>
<dbReference type="PROSITE" id="PS00138">
    <property type="entry name" value="SUBTILASE_SER"/>
    <property type="match status" value="1"/>
</dbReference>
<evidence type="ECO:0000256" key="1">
    <source>
        <dbReference type="ARBA" id="ARBA00011073"/>
    </source>
</evidence>
<feature type="compositionally biased region" description="Low complexity" evidence="8">
    <location>
        <begin position="163"/>
        <end position="181"/>
    </location>
</feature>
<feature type="active site" description="Charge relay system" evidence="5 6">
    <location>
        <position position="205"/>
    </location>
</feature>
<dbReference type="InterPro" id="IPR034213">
    <property type="entry name" value="S8_Vpr-like"/>
</dbReference>
<dbReference type="PANTHER" id="PTHR43806:SF11">
    <property type="entry name" value="CEREVISIN-RELATED"/>
    <property type="match status" value="1"/>
</dbReference>
<dbReference type="STRING" id="1122997.GCA_000425285_01903"/>
<evidence type="ECO:0000256" key="2">
    <source>
        <dbReference type="ARBA" id="ARBA00022670"/>
    </source>
</evidence>
<accession>A0A3S4UPS9</accession>
<evidence type="ECO:0000313" key="11">
    <source>
        <dbReference type="EMBL" id="VEI02369.1"/>
    </source>
</evidence>
<dbReference type="PROSITE" id="PS00137">
    <property type="entry name" value="SUBTILASE_HIS"/>
    <property type="match status" value="1"/>
</dbReference>
<dbReference type="PRINTS" id="PR00723">
    <property type="entry name" value="SUBTILISIN"/>
</dbReference>
<dbReference type="InterPro" id="IPR036852">
    <property type="entry name" value="Peptidase_S8/S53_dom_sf"/>
</dbReference>
<dbReference type="OrthoDB" id="614750at2"/>
<feature type="signal peptide" evidence="9">
    <location>
        <begin position="1"/>
        <end position="36"/>
    </location>
</feature>
<evidence type="ECO:0000256" key="3">
    <source>
        <dbReference type="ARBA" id="ARBA00022801"/>
    </source>
</evidence>
<dbReference type="AlphaFoldDB" id="A0A3S4UPS9"/>
<dbReference type="InterPro" id="IPR015500">
    <property type="entry name" value="Peptidase_S8_subtilisin-rel"/>
</dbReference>
<evidence type="ECO:0000256" key="4">
    <source>
        <dbReference type="ARBA" id="ARBA00022825"/>
    </source>
</evidence>
<feature type="chain" id="PRO_5018546779" evidence="9">
    <location>
        <begin position="37"/>
        <end position="924"/>
    </location>
</feature>
<gene>
    <name evidence="11" type="primary">apr</name>
    <name evidence="11" type="ORF">NCTC13652_00543</name>
</gene>
<name>A0A3S4UPS9_9ACTN</name>
<dbReference type="RefSeq" id="WP_051238448.1">
    <property type="nucleotide sequence ID" value="NZ_JAKDOF010000027.1"/>
</dbReference>
<dbReference type="Proteomes" id="UP000277858">
    <property type="component" value="Chromosome"/>
</dbReference>
<keyword evidence="4 6" id="KW-0720">Serine protease</keyword>
<dbReference type="Pfam" id="PF00082">
    <property type="entry name" value="Peptidase_S8"/>
    <property type="match status" value="1"/>
</dbReference>
<dbReference type="InterPro" id="IPR022398">
    <property type="entry name" value="Peptidase_S8_His-AS"/>
</dbReference>
<dbReference type="EC" id="3.4.21.62" evidence="11"/>
<dbReference type="PANTHER" id="PTHR43806">
    <property type="entry name" value="PEPTIDASE S8"/>
    <property type="match status" value="1"/>
</dbReference>
<dbReference type="Gene3D" id="3.40.50.200">
    <property type="entry name" value="Peptidase S8/S53 domain"/>
    <property type="match status" value="1"/>
</dbReference>